<dbReference type="InterPro" id="IPR036291">
    <property type="entry name" value="NAD(P)-bd_dom_sf"/>
</dbReference>
<reference evidence="5" key="1">
    <citation type="submission" date="2021-06" db="EMBL/GenBank/DDBJ databases">
        <authorList>
            <person name="Kallberg Y."/>
            <person name="Tangrot J."/>
            <person name="Rosling A."/>
        </authorList>
    </citation>
    <scope>NUCLEOTIDE SEQUENCE</scope>
    <source>
        <strain evidence="5">MT106</strain>
    </source>
</reference>
<evidence type="ECO:0000256" key="1">
    <source>
        <dbReference type="ARBA" id="ARBA00006484"/>
    </source>
</evidence>
<accession>A0A9N9GNL2</accession>
<dbReference type="AlphaFoldDB" id="A0A9N9GNL2"/>
<evidence type="ECO:0000313" key="6">
    <source>
        <dbReference type="Proteomes" id="UP000789831"/>
    </source>
</evidence>
<dbReference type="PRINTS" id="PR00080">
    <property type="entry name" value="SDRFAMILY"/>
</dbReference>
<name>A0A9N9GNL2_9GLOM</name>
<dbReference type="PROSITE" id="PS00061">
    <property type="entry name" value="ADH_SHORT"/>
    <property type="match status" value="1"/>
</dbReference>
<dbReference type="PANTHER" id="PTHR44229:SF4">
    <property type="entry name" value="15-HYDROXYPROSTAGLANDIN DEHYDROGENASE [NAD(+)]"/>
    <property type="match status" value="1"/>
</dbReference>
<dbReference type="PRINTS" id="PR00081">
    <property type="entry name" value="GDHRDH"/>
</dbReference>
<dbReference type="Pfam" id="PF00106">
    <property type="entry name" value="adh_short"/>
    <property type="match status" value="1"/>
</dbReference>
<dbReference type="PANTHER" id="PTHR44229">
    <property type="entry name" value="15-HYDROXYPROSTAGLANDIN DEHYDROGENASE [NAD(+)]"/>
    <property type="match status" value="1"/>
</dbReference>
<dbReference type="GO" id="GO:0016616">
    <property type="term" value="F:oxidoreductase activity, acting on the CH-OH group of donors, NAD or NADP as acceptor"/>
    <property type="evidence" value="ECO:0007669"/>
    <property type="project" value="TreeGrafter"/>
</dbReference>
<dbReference type="OrthoDB" id="5840532at2759"/>
<dbReference type="Proteomes" id="UP000789831">
    <property type="component" value="Unassembled WGS sequence"/>
</dbReference>
<keyword evidence="6" id="KW-1185">Reference proteome</keyword>
<dbReference type="InterPro" id="IPR020904">
    <property type="entry name" value="Sc_DH/Rdtase_CS"/>
</dbReference>
<comment type="caution">
    <text evidence="5">The sequence shown here is derived from an EMBL/GenBank/DDBJ whole genome shotgun (WGS) entry which is preliminary data.</text>
</comment>
<dbReference type="GO" id="GO:0005737">
    <property type="term" value="C:cytoplasm"/>
    <property type="evidence" value="ECO:0007669"/>
    <property type="project" value="TreeGrafter"/>
</dbReference>
<dbReference type="Gene3D" id="3.40.50.720">
    <property type="entry name" value="NAD(P)-binding Rossmann-like Domain"/>
    <property type="match status" value="1"/>
</dbReference>
<organism evidence="5 6">
    <name type="scientific">Ambispora gerdemannii</name>
    <dbReference type="NCBI Taxonomy" id="144530"/>
    <lineage>
        <taxon>Eukaryota</taxon>
        <taxon>Fungi</taxon>
        <taxon>Fungi incertae sedis</taxon>
        <taxon>Mucoromycota</taxon>
        <taxon>Glomeromycotina</taxon>
        <taxon>Glomeromycetes</taxon>
        <taxon>Archaeosporales</taxon>
        <taxon>Ambisporaceae</taxon>
        <taxon>Ambispora</taxon>
    </lineage>
</organism>
<dbReference type="SUPFAM" id="SSF51735">
    <property type="entry name" value="NAD(P)-binding Rossmann-fold domains"/>
    <property type="match status" value="1"/>
</dbReference>
<sequence>MQLKNKVFIITGAASGFGEALSQEVVRKGAKVVLADINVENGKKVAEELNKDNNKNAVFTKCDTAKHKDIVNLFVIAEKEFGGVDVSRAISESVVVNNAGIGGIGIFYDQTESWKKTIDVNLTGVIEGTQLAIPYLKKRGGGVIINTASMSGLYPLKTSPVYAATKHGIIGFTRSLSHLERESHIRVNAVAPFFSPTALLAPLRAHSDYQTMFKGFGVVSVEDVVKAMVHCVENDTLYGDVITILPNNPLGILPKI</sequence>
<keyword evidence="3" id="KW-0560">Oxidoreductase</keyword>
<evidence type="ECO:0000256" key="3">
    <source>
        <dbReference type="ARBA" id="ARBA00023002"/>
    </source>
</evidence>
<evidence type="ECO:0000313" key="5">
    <source>
        <dbReference type="EMBL" id="CAG8614861.1"/>
    </source>
</evidence>
<evidence type="ECO:0000256" key="2">
    <source>
        <dbReference type="ARBA" id="ARBA00022857"/>
    </source>
</evidence>
<proteinExistence type="inferred from homology"/>
<dbReference type="InterPro" id="IPR002347">
    <property type="entry name" value="SDR_fam"/>
</dbReference>
<gene>
    <name evidence="5" type="ORF">AGERDE_LOCUS9779</name>
</gene>
<evidence type="ECO:0000256" key="4">
    <source>
        <dbReference type="RuleBase" id="RU000363"/>
    </source>
</evidence>
<keyword evidence="2" id="KW-0521">NADP</keyword>
<protein>
    <submittedName>
        <fullName evidence="5">1706_t:CDS:1</fullName>
    </submittedName>
</protein>
<comment type="similarity">
    <text evidence="1 4">Belongs to the short-chain dehydrogenases/reductases (SDR) family.</text>
</comment>
<dbReference type="EMBL" id="CAJVPL010002596">
    <property type="protein sequence ID" value="CAG8614861.1"/>
    <property type="molecule type" value="Genomic_DNA"/>
</dbReference>